<dbReference type="Pfam" id="PF12708">
    <property type="entry name" value="Pect-lyase_RHGA_epim"/>
    <property type="match status" value="1"/>
</dbReference>
<dbReference type="InterPro" id="IPR024535">
    <property type="entry name" value="RHGA/B-epi-like_pectate_lyase"/>
</dbReference>
<organism evidence="7 8">
    <name type="scientific">Mucilaginibacter yixingensis</name>
    <dbReference type="NCBI Taxonomy" id="1295612"/>
    <lineage>
        <taxon>Bacteria</taxon>
        <taxon>Pseudomonadati</taxon>
        <taxon>Bacteroidota</taxon>
        <taxon>Sphingobacteriia</taxon>
        <taxon>Sphingobacteriales</taxon>
        <taxon>Sphingobacteriaceae</taxon>
        <taxon>Mucilaginibacter</taxon>
    </lineage>
</organism>
<keyword evidence="7" id="KW-0456">Lyase</keyword>
<keyword evidence="2 4" id="KW-0378">Hydrolase</keyword>
<dbReference type="GO" id="GO:0016829">
    <property type="term" value="F:lyase activity"/>
    <property type="evidence" value="ECO:0007669"/>
    <property type="project" value="UniProtKB-KW"/>
</dbReference>
<dbReference type="EMBL" id="QAOQ01000007">
    <property type="protein sequence ID" value="PTQ94020.1"/>
    <property type="molecule type" value="Genomic_DNA"/>
</dbReference>
<dbReference type="AlphaFoldDB" id="A0A2T5J645"/>
<dbReference type="PANTHER" id="PTHR31339">
    <property type="entry name" value="PECTIN LYASE-RELATED"/>
    <property type="match status" value="1"/>
</dbReference>
<dbReference type="GO" id="GO:0005975">
    <property type="term" value="P:carbohydrate metabolic process"/>
    <property type="evidence" value="ECO:0007669"/>
    <property type="project" value="InterPro"/>
</dbReference>
<dbReference type="PROSITE" id="PS00502">
    <property type="entry name" value="POLYGALACTURONASE"/>
    <property type="match status" value="1"/>
</dbReference>
<reference evidence="7 8" key="1">
    <citation type="submission" date="2018-04" db="EMBL/GenBank/DDBJ databases">
        <title>Genomic Encyclopedia of Archaeal and Bacterial Type Strains, Phase II (KMG-II): from individual species to whole genera.</title>
        <authorList>
            <person name="Goeker M."/>
        </authorList>
    </citation>
    <scope>NUCLEOTIDE SEQUENCE [LARGE SCALE GENOMIC DNA]</scope>
    <source>
        <strain evidence="7 8">DSM 26809</strain>
    </source>
</reference>
<protein>
    <submittedName>
        <fullName evidence="7">Pectate lyase-like protein</fullName>
    </submittedName>
</protein>
<dbReference type="InterPro" id="IPR051801">
    <property type="entry name" value="GH28_Enzymes"/>
</dbReference>
<evidence type="ECO:0000256" key="1">
    <source>
        <dbReference type="ARBA" id="ARBA00008834"/>
    </source>
</evidence>
<dbReference type="PANTHER" id="PTHR31339:SF9">
    <property type="entry name" value="PLASMIN AND FIBRONECTIN-BINDING PROTEIN A"/>
    <property type="match status" value="1"/>
</dbReference>
<evidence type="ECO:0000313" key="7">
    <source>
        <dbReference type="EMBL" id="PTQ94020.1"/>
    </source>
</evidence>
<dbReference type="Proteomes" id="UP000244168">
    <property type="component" value="Unassembled WGS sequence"/>
</dbReference>
<evidence type="ECO:0000259" key="6">
    <source>
        <dbReference type="Pfam" id="PF12708"/>
    </source>
</evidence>
<feature type="signal peptide" evidence="5">
    <location>
        <begin position="1"/>
        <end position="30"/>
    </location>
</feature>
<keyword evidence="8" id="KW-1185">Reference proteome</keyword>
<keyword evidence="5" id="KW-0732">Signal</keyword>
<dbReference type="GO" id="GO:0004650">
    <property type="term" value="F:polygalacturonase activity"/>
    <property type="evidence" value="ECO:0007669"/>
    <property type="project" value="InterPro"/>
</dbReference>
<dbReference type="InterPro" id="IPR012334">
    <property type="entry name" value="Pectin_lyas_fold"/>
</dbReference>
<evidence type="ECO:0000256" key="2">
    <source>
        <dbReference type="ARBA" id="ARBA00022801"/>
    </source>
</evidence>
<dbReference type="Pfam" id="PF00295">
    <property type="entry name" value="Glyco_hydro_28"/>
    <property type="match status" value="1"/>
</dbReference>
<name>A0A2T5J645_9SPHI</name>
<feature type="domain" description="Rhamnogalacturonase A/B/Epimerase-like pectate lyase" evidence="6">
    <location>
        <begin position="66"/>
        <end position="117"/>
    </location>
</feature>
<evidence type="ECO:0000256" key="4">
    <source>
        <dbReference type="RuleBase" id="RU361169"/>
    </source>
</evidence>
<evidence type="ECO:0000256" key="3">
    <source>
        <dbReference type="ARBA" id="ARBA00023295"/>
    </source>
</evidence>
<dbReference type="InterPro" id="IPR000743">
    <property type="entry name" value="Glyco_hydro_28"/>
</dbReference>
<dbReference type="SMART" id="SM00710">
    <property type="entry name" value="PbH1"/>
    <property type="match status" value="4"/>
</dbReference>
<evidence type="ECO:0000256" key="5">
    <source>
        <dbReference type="SAM" id="SignalP"/>
    </source>
</evidence>
<gene>
    <name evidence="7" type="ORF">C8P68_10781</name>
</gene>
<comment type="caution">
    <text evidence="7">The sequence shown here is derived from an EMBL/GenBank/DDBJ whole genome shotgun (WGS) entry which is preliminary data.</text>
</comment>
<dbReference type="RefSeq" id="WP_107830352.1">
    <property type="nucleotide sequence ID" value="NZ_CP160205.1"/>
</dbReference>
<accession>A0A2T5J645</accession>
<dbReference type="InterPro" id="IPR006626">
    <property type="entry name" value="PbH1"/>
</dbReference>
<sequence length="480" mass="52850">MLSTHFKKLNIKTYLLGLCLSAAIPAHSFAQEQVENWTSVDQPLQAMQNVRKMIHAPVFQNKDFLITNYGAKGDGVTKNTEAFKKAIEACAAAGGGHVIVPAGKFFTGPIYLKSNVDVHLQDNAVIIFSHDTKDYPVVLTRWEGNDCMNFSPQFYAYKEQNIAVTGTGTIEGGGSKEYWWGWKGRKDFGAHEGVPNQAKDRDNLQNMAHQGVDARKRVFGEGHYLRPNMFAPYECQNVMIQGVKLINSPMWFISPVMCDNVTIEKVNVKAEGPNTDGCDPDACKNVLIKDCFFDTGDDCIAIKSGRDEDGRNAGRPAENHIIEGCEMHNGHGGITIGSEIAGGARNIFAINCHLSSPDLNLIIRIKTSSLRGGTIQNVFAKDIKAGTYHDAAIGFDMFYEKPGNFMPTIRNFWIENLSVEKGGEYGIVVHAYKESPVRNLKMINCSINGVKTPLKVDNTAGLQLKNVTINGQEVKAPEAK</sequence>
<dbReference type="Gene3D" id="2.160.20.10">
    <property type="entry name" value="Single-stranded right-handed beta-helix, Pectin lyase-like"/>
    <property type="match status" value="1"/>
</dbReference>
<dbReference type="SUPFAM" id="SSF51126">
    <property type="entry name" value="Pectin lyase-like"/>
    <property type="match status" value="1"/>
</dbReference>
<proteinExistence type="inferred from homology"/>
<feature type="chain" id="PRO_5015724968" evidence="5">
    <location>
        <begin position="31"/>
        <end position="480"/>
    </location>
</feature>
<dbReference type="OrthoDB" id="9795222at2"/>
<comment type="similarity">
    <text evidence="1 4">Belongs to the glycosyl hydrolase 28 family.</text>
</comment>
<dbReference type="InterPro" id="IPR011050">
    <property type="entry name" value="Pectin_lyase_fold/virulence"/>
</dbReference>
<evidence type="ECO:0000313" key="8">
    <source>
        <dbReference type="Proteomes" id="UP000244168"/>
    </source>
</evidence>
<keyword evidence="3 4" id="KW-0326">Glycosidase</keyword>